<name>A0A183TGK6_SCHSO</name>
<protein>
    <submittedName>
        <fullName evidence="3">EF-hand calcium-binding domain-containing protein 1</fullName>
    </submittedName>
</protein>
<reference evidence="3" key="1">
    <citation type="submission" date="2016-06" db="UniProtKB">
        <authorList>
            <consortium name="WormBaseParasite"/>
        </authorList>
    </citation>
    <scope>IDENTIFICATION</scope>
</reference>
<evidence type="ECO:0000313" key="1">
    <source>
        <dbReference type="EMBL" id="VDM01990.1"/>
    </source>
</evidence>
<dbReference type="STRING" id="70667.A0A183TGK6"/>
<dbReference type="Proteomes" id="UP000275846">
    <property type="component" value="Unassembled WGS sequence"/>
</dbReference>
<gene>
    <name evidence="1" type="ORF">SSLN_LOCUS15604</name>
</gene>
<dbReference type="WBParaSite" id="SSLN_0001619501-mRNA-1">
    <property type="protein sequence ID" value="SSLN_0001619501-mRNA-1"/>
    <property type="gene ID" value="SSLN_0001619501"/>
</dbReference>
<dbReference type="Gene3D" id="1.10.238.10">
    <property type="entry name" value="EF-hand"/>
    <property type="match status" value="1"/>
</dbReference>
<sequence length="281" mass="31930">MSTPRSRTTSHKPRTELPVVLSKHSNSSVGEMQRIRITPSQPSRLPPIMTTKMYLKEIPPAYSRNQMLRIISEATNLPGNLFNRKETSILVQLFLTTAKKGGFEGGMLPSEFRVFLFGTLDITDPNTLDGLCRAASTVVVRGRIKAEKTIRLPGFITTLSTLLRGNLETRAALAFDVLDIDMDGYLQEHLEMRRLLKRCIDVDHPEPGLEDDPYEAFRDFGRYIQQFFNVTQLQPLTKSMFIELVKQKPFLLDTALPVFPEPYSACTFEFLFGTSAYPEFE</sequence>
<reference evidence="1 2" key="2">
    <citation type="submission" date="2018-11" db="EMBL/GenBank/DDBJ databases">
        <authorList>
            <consortium name="Pathogen Informatics"/>
        </authorList>
    </citation>
    <scope>NUCLEOTIDE SEQUENCE [LARGE SCALE GENOMIC DNA]</scope>
    <source>
        <strain evidence="1 2">NST_G2</strain>
    </source>
</reference>
<keyword evidence="2" id="KW-1185">Reference proteome</keyword>
<dbReference type="EMBL" id="UYSU01040114">
    <property type="protein sequence ID" value="VDM01990.1"/>
    <property type="molecule type" value="Genomic_DNA"/>
</dbReference>
<dbReference type="OrthoDB" id="6226071at2759"/>
<accession>A0A183TGK6</accession>
<organism evidence="3">
    <name type="scientific">Schistocephalus solidus</name>
    <name type="common">Tapeworm</name>
    <dbReference type="NCBI Taxonomy" id="70667"/>
    <lineage>
        <taxon>Eukaryota</taxon>
        <taxon>Metazoa</taxon>
        <taxon>Spiralia</taxon>
        <taxon>Lophotrochozoa</taxon>
        <taxon>Platyhelminthes</taxon>
        <taxon>Cestoda</taxon>
        <taxon>Eucestoda</taxon>
        <taxon>Diphyllobothriidea</taxon>
        <taxon>Diphyllobothriidae</taxon>
        <taxon>Schistocephalus</taxon>
    </lineage>
</organism>
<dbReference type="InterPro" id="IPR011992">
    <property type="entry name" value="EF-hand-dom_pair"/>
</dbReference>
<dbReference type="SUPFAM" id="SSF47473">
    <property type="entry name" value="EF-hand"/>
    <property type="match status" value="1"/>
</dbReference>
<evidence type="ECO:0000313" key="2">
    <source>
        <dbReference type="Proteomes" id="UP000275846"/>
    </source>
</evidence>
<proteinExistence type="predicted"/>
<dbReference type="AlphaFoldDB" id="A0A183TGK6"/>
<evidence type="ECO:0000313" key="3">
    <source>
        <dbReference type="WBParaSite" id="SSLN_0001619501-mRNA-1"/>
    </source>
</evidence>